<organism evidence="1 2">
    <name type="scientific">Aneurinibacillus migulanus</name>
    <name type="common">Bacillus migulanus</name>
    <dbReference type="NCBI Taxonomy" id="47500"/>
    <lineage>
        <taxon>Bacteria</taxon>
        <taxon>Bacillati</taxon>
        <taxon>Bacillota</taxon>
        <taxon>Bacilli</taxon>
        <taxon>Bacillales</taxon>
        <taxon>Paenibacillaceae</taxon>
        <taxon>Aneurinibacillus group</taxon>
        <taxon>Aneurinibacillus</taxon>
    </lineage>
</organism>
<dbReference type="EMBL" id="FNED01000041">
    <property type="protein sequence ID" value="SDK15322.1"/>
    <property type="molecule type" value="Genomic_DNA"/>
</dbReference>
<proteinExistence type="predicted"/>
<sequence length="103" mass="11486">MVGRRRFGKKKRLDAPCAPAEERPASLFPTAPAHRPSFLSCLSPQEFVDLSNQMYIEEKAFIVWTDEKIGISRDPMSSEAMGKELVKALRGCNSISFLGNRIG</sequence>
<dbReference type="Proteomes" id="UP000182836">
    <property type="component" value="Unassembled WGS sequence"/>
</dbReference>
<accession>A0A1G8ZJM2</accession>
<gene>
    <name evidence="1" type="ORF">SAMN04487909_14128</name>
</gene>
<dbReference type="AlphaFoldDB" id="A0A1G8ZJM2"/>
<evidence type="ECO:0000313" key="1">
    <source>
        <dbReference type="EMBL" id="SDK15322.1"/>
    </source>
</evidence>
<reference evidence="1 2" key="1">
    <citation type="submission" date="2016-10" db="EMBL/GenBank/DDBJ databases">
        <authorList>
            <person name="de Groot N.N."/>
        </authorList>
    </citation>
    <scope>NUCLEOTIDE SEQUENCE [LARGE SCALE GENOMIC DNA]</scope>
    <source>
        <strain evidence="1 2">DSM 2895</strain>
    </source>
</reference>
<name>A0A1G8ZJM2_ANEMI</name>
<evidence type="ECO:0000313" key="2">
    <source>
        <dbReference type="Proteomes" id="UP000182836"/>
    </source>
</evidence>
<protein>
    <submittedName>
        <fullName evidence="1">Uncharacterized protein</fullName>
    </submittedName>
</protein>